<dbReference type="EMBL" id="SACS01000015">
    <property type="protein sequence ID" value="RVU35435.1"/>
    <property type="molecule type" value="Genomic_DNA"/>
</dbReference>
<keyword evidence="2 4" id="KW-0378">Hydrolase</keyword>
<dbReference type="PRINTS" id="PR00111">
    <property type="entry name" value="ABHYDROLASE"/>
</dbReference>
<dbReference type="InterPro" id="IPR050266">
    <property type="entry name" value="AB_hydrolase_sf"/>
</dbReference>
<dbReference type="RefSeq" id="WP_127699898.1">
    <property type="nucleotide sequence ID" value="NZ_SACS01000015.1"/>
</dbReference>
<dbReference type="GO" id="GO:0006508">
    <property type="term" value="P:proteolysis"/>
    <property type="evidence" value="ECO:0007669"/>
    <property type="project" value="InterPro"/>
</dbReference>
<dbReference type="OrthoDB" id="8680283at2"/>
<comment type="caution">
    <text evidence="4">The sequence shown here is derived from an EMBL/GenBank/DDBJ whole genome shotgun (WGS) entry which is preliminary data.</text>
</comment>
<feature type="domain" description="AB hydrolase-1" evidence="3">
    <location>
        <begin position="69"/>
        <end position="314"/>
    </location>
</feature>
<accession>A0A437QLQ6</accession>
<evidence type="ECO:0000256" key="1">
    <source>
        <dbReference type="ARBA" id="ARBA00010088"/>
    </source>
</evidence>
<dbReference type="InterPro" id="IPR002410">
    <property type="entry name" value="Peptidase_S33"/>
</dbReference>
<dbReference type="PANTHER" id="PTHR43798:SF31">
    <property type="entry name" value="AB HYDROLASE SUPERFAMILY PROTEIN YCLE"/>
    <property type="match status" value="1"/>
</dbReference>
<dbReference type="GO" id="GO:0016020">
    <property type="term" value="C:membrane"/>
    <property type="evidence" value="ECO:0007669"/>
    <property type="project" value="TreeGrafter"/>
</dbReference>
<dbReference type="Gene3D" id="3.40.50.1820">
    <property type="entry name" value="alpha/beta hydrolase"/>
    <property type="match status" value="1"/>
</dbReference>
<dbReference type="SUPFAM" id="SSF53474">
    <property type="entry name" value="alpha/beta-Hydrolases"/>
    <property type="match status" value="1"/>
</dbReference>
<sequence length="329" mass="36535">MSFSFARMSQTTTLFNWLAKPIQANSVRQHSRPHRIILLLTAVLSIITPAYAAEGMADGIYYQTFGEGKPVLIINGGPGLDSEGFATVAKAIAAEGFQTILFDQRGTGRSPLPSIDNRTVSMDLMVADMEKIRKKLKLKQWTILGHSFGGMLAAHYASQHPAQVEKLVFSSSGGLDLDFVADIQPRINQKLSIKQQAEMKAYQLKQAAGDKSAATNEKRVNILAQAYVLDQSKAHLVAARLKVVNMQLNQLVFADMARIKFDHKQSFATFQQPVLVLQGDQDIISIDTAKKTQNSFPNAQLEILKDCAHYGWLDQPDQYYRALFTFLKA</sequence>
<evidence type="ECO:0000259" key="3">
    <source>
        <dbReference type="Pfam" id="PF00561"/>
    </source>
</evidence>
<reference evidence="4 5" key="1">
    <citation type="submission" date="2019-01" db="EMBL/GenBank/DDBJ databases">
        <authorList>
            <person name="Chen W.-M."/>
        </authorList>
    </citation>
    <scope>NUCLEOTIDE SEQUENCE [LARGE SCALE GENOMIC DNA]</scope>
    <source>
        <strain evidence="4 5">KYPC3</strain>
    </source>
</reference>
<dbReference type="InterPro" id="IPR029058">
    <property type="entry name" value="AB_hydrolase_fold"/>
</dbReference>
<evidence type="ECO:0000256" key="2">
    <source>
        <dbReference type="ARBA" id="ARBA00022801"/>
    </source>
</evidence>
<organism evidence="4 5">
    <name type="scientific">Rheinheimera riviphila</name>
    <dbReference type="NCBI Taxonomy" id="1834037"/>
    <lineage>
        <taxon>Bacteria</taxon>
        <taxon>Pseudomonadati</taxon>
        <taxon>Pseudomonadota</taxon>
        <taxon>Gammaproteobacteria</taxon>
        <taxon>Chromatiales</taxon>
        <taxon>Chromatiaceae</taxon>
        <taxon>Rheinheimera</taxon>
    </lineage>
</organism>
<evidence type="ECO:0000313" key="4">
    <source>
        <dbReference type="EMBL" id="RVU35435.1"/>
    </source>
</evidence>
<dbReference type="Proteomes" id="UP000283077">
    <property type="component" value="Unassembled WGS sequence"/>
</dbReference>
<name>A0A437QLQ6_9GAMM</name>
<dbReference type="AlphaFoldDB" id="A0A437QLQ6"/>
<protein>
    <submittedName>
        <fullName evidence="4">Alpha/beta hydrolase</fullName>
    </submittedName>
</protein>
<dbReference type="InterPro" id="IPR000073">
    <property type="entry name" value="AB_hydrolase_1"/>
</dbReference>
<gene>
    <name evidence="4" type="ORF">EOE67_13745</name>
</gene>
<dbReference type="PANTHER" id="PTHR43798">
    <property type="entry name" value="MONOACYLGLYCEROL LIPASE"/>
    <property type="match status" value="1"/>
</dbReference>
<comment type="similarity">
    <text evidence="1">Belongs to the peptidase S33 family.</text>
</comment>
<dbReference type="Pfam" id="PF00561">
    <property type="entry name" value="Abhydrolase_1"/>
    <property type="match status" value="1"/>
</dbReference>
<evidence type="ECO:0000313" key="5">
    <source>
        <dbReference type="Proteomes" id="UP000283077"/>
    </source>
</evidence>
<dbReference type="GO" id="GO:0008233">
    <property type="term" value="F:peptidase activity"/>
    <property type="evidence" value="ECO:0007669"/>
    <property type="project" value="InterPro"/>
</dbReference>
<keyword evidence="5" id="KW-1185">Reference proteome</keyword>
<proteinExistence type="inferred from homology"/>
<dbReference type="PRINTS" id="PR00793">
    <property type="entry name" value="PROAMNOPTASE"/>
</dbReference>